<organism evidence="3 4">
    <name type="scientific">Nitratireductor indicus C115</name>
    <dbReference type="NCBI Taxonomy" id="1231190"/>
    <lineage>
        <taxon>Bacteria</taxon>
        <taxon>Pseudomonadati</taxon>
        <taxon>Pseudomonadota</taxon>
        <taxon>Alphaproteobacteria</taxon>
        <taxon>Hyphomicrobiales</taxon>
        <taxon>Phyllobacteriaceae</taxon>
        <taxon>Nitratireductor</taxon>
    </lineage>
</organism>
<dbReference type="Pfam" id="PF04954">
    <property type="entry name" value="SIP"/>
    <property type="match status" value="1"/>
</dbReference>
<dbReference type="STRING" id="721133.SAMN05216176_1176"/>
<gene>
    <name evidence="3" type="ORF">NA8A_22431</name>
</gene>
<protein>
    <submittedName>
        <fullName evidence="3">Siderophore-interacting protein</fullName>
    </submittedName>
</protein>
<dbReference type="InterPro" id="IPR039261">
    <property type="entry name" value="FNR_nucleotide-bd"/>
</dbReference>
<dbReference type="CDD" id="cd06193">
    <property type="entry name" value="siderophore_interacting"/>
    <property type="match status" value="1"/>
</dbReference>
<comment type="caution">
    <text evidence="3">The sequence shown here is derived from an EMBL/GenBank/DDBJ whole genome shotgun (WGS) entry which is preliminary data.</text>
</comment>
<dbReference type="Gene3D" id="3.40.50.80">
    <property type="entry name" value="Nucleotide-binding domain of ferredoxin-NADP reductase (FNR) module"/>
    <property type="match status" value="1"/>
</dbReference>
<dbReference type="AlphaFoldDB" id="K2NL27"/>
<dbReference type="OrthoDB" id="9814826at2"/>
<sequence length="361" mass="40066">MSRYRAQAVVALPDPEAVLAPLCEHLTEHGAALSREGSARIIRFEKGEARFQRQGRAASINLEAGDVEALYFLRLNVSAHLVEYAPEAASLIEWRGDGNDFKRPLNFHILEVVRTAEIAPHMRRITFAGGNLVRFAPMTALHLNLLVQRPECKEPQWPTVGQNGLMQWAKPELRPWFRKYTVRALDLEAGTMDIDFVIHEDAGPGSDFALKAKPGDPVGVAGPGGGGLREAQWYLFAGDETALPAISRMLEHLPASARGRALIEVQDEREIQSLRTGSAVEVEWLLRGDAEAGTTTLLADAVRAVDFPTDGTSVFAWAGCEFDAFRAIRMHLREDRGLGKQDHLVVAYWRRGQSEDEVRRT</sequence>
<dbReference type="Pfam" id="PF08021">
    <property type="entry name" value="FAD_binding_9"/>
    <property type="match status" value="1"/>
</dbReference>
<evidence type="ECO:0000256" key="1">
    <source>
        <dbReference type="ARBA" id="ARBA00035644"/>
    </source>
</evidence>
<evidence type="ECO:0000313" key="3">
    <source>
        <dbReference type="EMBL" id="EKF40105.1"/>
    </source>
</evidence>
<dbReference type="PATRIC" id="fig|1231190.3.peg.4629"/>
<comment type="similarity">
    <text evidence="1">Belongs to the SIP oxidoreductase family.</text>
</comment>
<accession>K2NL27</accession>
<dbReference type="PANTHER" id="PTHR30157">
    <property type="entry name" value="FERRIC REDUCTASE, NADPH-DEPENDENT"/>
    <property type="match status" value="1"/>
</dbReference>
<dbReference type="Gene3D" id="3.30.310.50">
    <property type="entry name" value="Alpha-D-phosphohexomutase, C-terminal domain"/>
    <property type="match status" value="1"/>
</dbReference>
<dbReference type="InterPro" id="IPR007037">
    <property type="entry name" value="SIP_rossman_dom"/>
</dbReference>
<name>K2NL27_9HYPH</name>
<dbReference type="eggNOG" id="COG2375">
    <property type="taxonomic scope" value="Bacteria"/>
</dbReference>
<feature type="domain" description="FAD-binding FR-type" evidence="2">
    <location>
        <begin position="105"/>
        <end position="230"/>
    </location>
</feature>
<dbReference type="PANTHER" id="PTHR30157:SF0">
    <property type="entry name" value="NADPH-DEPENDENT FERRIC-CHELATE REDUCTASE"/>
    <property type="match status" value="1"/>
</dbReference>
<dbReference type="Gene3D" id="2.40.30.10">
    <property type="entry name" value="Translation factors"/>
    <property type="match status" value="1"/>
</dbReference>
<proteinExistence type="inferred from homology"/>
<reference evidence="3 4" key="1">
    <citation type="journal article" date="2012" name="J. Bacteriol.">
        <title>Genome Sequence of Nitratireductor indicus Type Strain C115.</title>
        <authorList>
            <person name="Lai Q."/>
            <person name="Li G."/>
            <person name="Yu Z."/>
            <person name="Shao Z."/>
        </authorList>
    </citation>
    <scope>NUCLEOTIDE SEQUENCE [LARGE SCALE GENOMIC DNA]</scope>
    <source>
        <strain evidence="3 4">C115</strain>
    </source>
</reference>
<dbReference type="InterPro" id="IPR013113">
    <property type="entry name" value="SIP_FAD-bd"/>
</dbReference>
<dbReference type="EMBL" id="AMSI01000024">
    <property type="protein sequence ID" value="EKF40105.1"/>
    <property type="molecule type" value="Genomic_DNA"/>
</dbReference>
<dbReference type="Pfam" id="PF09981">
    <property type="entry name" value="DUF2218"/>
    <property type="match status" value="1"/>
</dbReference>
<dbReference type="InterPro" id="IPR014543">
    <property type="entry name" value="UCP028291"/>
</dbReference>
<dbReference type="RefSeq" id="WP_009452716.1">
    <property type="nucleotide sequence ID" value="NZ_AMSI01000024.1"/>
</dbReference>
<dbReference type="GO" id="GO:0016491">
    <property type="term" value="F:oxidoreductase activity"/>
    <property type="evidence" value="ECO:0007669"/>
    <property type="project" value="InterPro"/>
</dbReference>
<keyword evidence="4" id="KW-1185">Reference proteome</keyword>
<dbReference type="Proteomes" id="UP000007374">
    <property type="component" value="Unassembled WGS sequence"/>
</dbReference>
<dbReference type="PROSITE" id="PS51384">
    <property type="entry name" value="FAD_FR"/>
    <property type="match status" value="1"/>
</dbReference>
<dbReference type="InterPro" id="IPR017938">
    <property type="entry name" value="Riboflavin_synthase-like_b-brl"/>
</dbReference>
<dbReference type="InterPro" id="IPR039374">
    <property type="entry name" value="SIP_fam"/>
</dbReference>
<dbReference type="SUPFAM" id="SSF63380">
    <property type="entry name" value="Riboflavin synthase domain-like"/>
    <property type="match status" value="1"/>
</dbReference>
<evidence type="ECO:0000313" key="4">
    <source>
        <dbReference type="Proteomes" id="UP000007374"/>
    </source>
</evidence>
<evidence type="ECO:0000259" key="2">
    <source>
        <dbReference type="PROSITE" id="PS51384"/>
    </source>
</evidence>
<dbReference type="InterPro" id="IPR017927">
    <property type="entry name" value="FAD-bd_FR_type"/>
</dbReference>